<evidence type="ECO:0000259" key="1">
    <source>
        <dbReference type="Pfam" id="PF07883"/>
    </source>
</evidence>
<dbReference type="EMBL" id="MN079109">
    <property type="protein sequence ID" value="QEA05761.1"/>
    <property type="molecule type" value="Genomic_DNA"/>
</dbReference>
<dbReference type="SUPFAM" id="SSF51182">
    <property type="entry name" value="RmlC-like cupins"/>
    <property type="match status" value="1"/>
</dbReference>
<dbReference type="InterPro" id="IPR013096">
    <property type="entry name" value="Cupin_2"/>
</dbReference>
<dbReference type="CDD" id="cd06981">
    <property type="entry name" value="cupin_reut_a1446"/>
    <property type="match status" value="1"/>
</dbReference>
<gene>
    <name evidence="2" type="ORF">KBTEX_02085</name>
</gene>
<dbReference type="InterPro" id="IPR014710">
    <property type="entry name" value="RmlC-like_jellyroll"/>
</dbReference>
<protein>
    <recommendedName>
        <fullName evidence="1">Cupin type-2 domain-containing protein</fullName>
    </recommendedName>
</protein>
<name>A0A5B8RAX9_9ZZZZ</name>
<reference evidence="2" key="1">
    <citation type="submission" date="2019-06" db="EMBL/GenBank/DDBJ databases">
        <authorList>
            <person name="Murdoch R.W."/>
            <person name="Fathepure B."/>
        </authorList>
    </citation>
    <scope>NUCLEOTIDE SEQUENCE</scope>
</reference>
<sequence>MTRGNLFADVPQTLAEERFDTLAEGTGERIERIVSTGQATPAGEWYDQAWDEWVVLLQGEAELRFEDGPETTTLAPGDWLLIPAHRRHRVERTSTTPPAVWLAVHLAAG</sequence>
<proteinExistence type="predicted"/>
<dbReference type="InterPro" id="IPR011051">
    <property type="entry name" value="RmlC_Cupin_sf"/>
</dbReference>
<accession>A0A5B8RAX9</accession>
<dbReference type="Pfam" id="PF07883">
    <property type="entry name" value="Cupin_2"/>
    <property type="match status" value="1"/>
</dbReference>
<dbReference type="Gene3D" id="2.60.120.10">
    <property type="entry name" value="Jelly Rolls"/>
    <property type="match status" value="1"/>
</dbReference>
<evidence type="ECO:0000313" key="2">
    <source>
        <dbReference type="EMBL" id="QEA05761.1"/>
    </source>
</evidence>
<dbReference type="AlphaFoldDB" id="A0A5B8RAX9"/>
<organism evidence="2">
    <name type="scientific">uncultured organism</name>
    <dbReference type="NCBI Taxonomy" id="155900"/>
    <lineage>
        <taxon>unclassified sequences</taxon>
        <taxon>environmental samples</taxon>
    </lineage>
</organism>
<feature type="domain" description="Cupin type-2" evidence="1">
    <location>
        <begin position="48"/>
        <end position="104"/>
    </location>
</feature>